<dbReference type="PIRSF" id="PIRSF000114">
    <property type="entry name" value="Glycerol-3-P_dh"/>
    <property type="match status" value="1"/>
</dbReference>
<dbReference type="Pfam" id="PF07479">
    <property type="entry name" value="NAD_Gly3P_dh_C"/>
    <property type="match status" value="1"/>
</dbReference>
<evidence type="ECO:0000313" key="11">
    <source>
        <dbReference type="EMBL" id="CAD8584771.1"/>
    </source>
</evidence>
<evidence type="ECO:0000256" key="4">
    <source>
        <dbReference type="PIRSR" id="PIRSR000114-1"/>
    </source>
</evidence>
<feature type="domain" description="Glycerol-3-phosphate dehydrogenase NAD-dependent N-terminal" evidence="9">
    <location>
        <begin position="1"/>
        <end position="144"/>
    </location>
</feature>
<gene>
    <name evidence="11" type="ORF">OMED0929_LOCUS5093</name>
</gene>
<dbReference type="GO" id="GO:0141152">
    <property type="term" value="F:glycerol-3-phosphate dehydrogenase (NAD+) activity"/>
    <property type="evidence" value="ECO:0007669"/>
    <property type="project" value="UniProtKB-UniRule"/>
</dbReference>
<feature type="binding site" evidence="5">
    <location>
        <position position="91"/>
    </location>
    <ligand>
        <name>substrate</name>
    </ligand>
</feature>
<comment type="catalytic activity">
    <reaction evidence="3 8">
        <text>sn-glycerol 3-phosphate + NAD(+) = dihydroxyacetone phosphate + NADH + H(+)</text>
        <dbReference type="Rhea" id="RHEA:11092"/>
        <dbReference type="ChEBI" id="CHEBI:15378"/>
        <dbReference type="ChEBI" id="CHEBI:57540"/>
        <dbReference type="ChEBI" id="CHEBI:57597"/>
        <dbReference type="ChEBI" id="CHEBI:57642"/>
        <dbReference type="ChEBI" id="CHEBI:57945"/>
        <dbReference type="EC" id="1.1.1.8"/>
    </reaction>
</comment>
<evidence type="ECO:0000256" key="3">
    <source>
        <dbReference type="ARBA" id="ARBA00048683"/>
    </source>
</evidence>
<dbReference type="InterPro" id="IPR013328">
    <property type="entry name" value="6PGD_dom2"/>
</dbReference>
<dbReference type="InterPro" id="IPR008927">
    <property type="entry name" value="6-PGluconate_DH-like_C_sf"/>
</dbReference>
<dbReference type="Pfam" id="PF01210">
    <property type="entry name" value="NAD_Gly3P_dh_N"/>
    <property type="match status" value="1"/>
</dbReference>
<evidence type="ECO:0000259" key="10">
    <source>
        <dbReference type="Pfam" id="PF07479"/>
    </source>
</evidence>
<dbReference type="Gene3D" id="1.10.1040.10">
    <property type="entry name" value="N-(1-d-carboxylethyl)-l-norvaline Dehydrogenase, domain 2"/>
    <property type="match status" value="1"/>
</dbReference>
<dbReference type="PANTHER" id="PTHR11728">
    <property type="entry name" value="GLYCEROL-3-PHOSPHATE DEHYDROGENASE"/>
    <property type="match status" value="1"/>
</dbReference>
<dbReference type="NCBIfam" id="NF000940">
    <property type="entry name" value="PRK00094.1-2"/>
    <property type="match status" value="1"/>
</dbReference>
<feature type="active site" description="Proton acceptor" evidence="4">
    <location>
        <position position="175"/>
    </location>
</feature>
<dbReference type="PANTHER" id="PTHR11728:SF1">
    <property type="entry name" value="GLYCEROL-3-PHOSPHATE DEHYDROGENASE [NAD(+)] 2, CHLOROPLASTIC"/>
    <property type="match status" value="1"/>
</dbReference>
<evidence type="ECO:0000259" key="9">
    <source>
        <dbReference type="Pfam" id="PF01210"/>
    </source>
</evidence>
<dbReference type="AlphaFoldDB" id="A0A7S0KKM9"/>
<dbReference type="InterPro" id="IPR006109">
    <property type="entry name" value="G3P_DH_NAD-dep_C"/>
</dbReference>
<organism evidence="11">
    <name type="scientific">Ostreococcus mediterraneus</name>
    <dbReference type="NCBI Taxonomy" id="1486918"/>
    <lineage>
        <taxon>Eukaryota</taxon>
        <taxon>Viridiplantae</taxon>
        <taxon>Chlorophyta</taxon>
        <taxon>Mamiellophyceae</taxon>
        <taxon>Mamiellales</taxon>
        <taxon>Bathycoccaceae</taxon>
        <taxon>Ostreococcus</taxon>
    </lineage>
</organism>
<dbReference type="NCBIfam" id="NF000942">
    <property type="entry name" value="PRK00094.1-4"/>
    <property type="match status" value="1"/>
</dbReference>
<sequence>MATVVARNGHDVVILTRRLDVMRAVNAEHRNPTHLTHFELHERITADVDAARALAGADAIVHAIPMQQTEAFLNTVRAHIAPHVLVVNTSKGLREDTLELAHDVFARALGPGQPCAYFGGPTFAKELMLGTPSGGVMAAKDMETAKRAARLFRGRAMRVYPSEDVVGVELGGALKNVIAILCGGLEGMGLGVNAQTLLVTRGCREITRLGVAMGAREHTMAGLSGIGDLMLTCLGDASRNKAVGIAFGKGQKIGDILSARAQTLEGVAEGVATAPAAERLAAKLGVSAPMIATCAACLRGELDAQGALRRCMELPIKPDEPLVERKSFKKMVFNIASHVAVAVATALVVSKRRGKSSSSAQ</sequence>
<accession>A0A7S0KKM9</accession>
<dbReference type="EMBL" id="HBEW01006020">
    <property type="protein sequence ID" value="CAD8584771.1"/>
    <property type="molecule type" value="Transcribed_RNA"/>
</dbReference>
<feature type="binding site" evidence="5">
    <location>
        <begin position="239"/>
        <end position="240"/>
    </location>
    <ligand>
        <name>substrate</name>
    </ligand>
</feature>
<name>A0A7S0KKM9_9CHLO</name>
<dbReference type="InterPro" id="IPR006168">
    <property type="entry name" value="G3P_DH_NAD-dep"/>
</dbReference>
<dbReference type="GO" id="GO:0046168">
    <property type="term" value="P:glycerol-3-phosphate catabolic process"/>
    <property type="evidence" value="ECO:0007669"/>
    <property type="project" value="UniProtKB-UniRule"/>
</dbReference>
<dbReference type="Gene3D" id="3.40.50.720">
    <property type="entry name" value="NAD(P)-binding Rossmann-like Domain"/>
    <property type="match status" value="1"/>
</dbReference>
<dbReference type="InterPro" id="IPR011128">
    <property type="entry name" value="G3P_DH_NAD-dep_N"/>
</dbReference>
<dbReference type="InterPro" id="IPR036291">
    <property type="entry name" value="NAD(P)-bd_dom_sf"/>
</dbReference>
<keyword evidence="2 7" id="KW-0560">Oxidoreductase</keyword>
<dbReference type="SUPFAM" id="SSF48179">
    <property type="entry name" value="6-phosphogluconate dehydrogenase C-terminal domain-like"/>
    <property type="match status" value="1"/>
</dbReference>
<dbReference type="SUPFAM" id="SSF51735">
    <property type="entry name" value="NAD(P)-binding Rossmann-fold domains"/>
    <property type="match status" value="1"/>
</dbReference>
<evidence type="ECO:0000256" key="8">
    <source>
        <dbReference type="RuleBase" id="RU361243"/>
    </source>
</evidence>
<evidence type="ECO:0000256" key="7">
    <source>
        <dbReference type="RuleBase" id="RU000437"/>
    </source>
</evidence>
<feature type="binding site" evidence="6">
    <location>
        <position position="124"/>
    </location>
    <ligand>
        <name>NAD(+)</name>
        <dbReference type="ChEBI" id="CHEBI:57540"/>
    </ligand>
</feature>
<evidence type="ECO:0000256" key="6">
    <source>
        <dbReference type="PIRSR" id="PIRSR000114-3"/>
    </source>
</evidence>
<dbReference type="GO" id="GO:0005975">
    <property type="term" value="P:carbohydrate metabolic process"/>
    <property type="evidence" value="ECO:0007669"/>
    <property type="project" value="InterPro"/>
</dbReference>
<dbReference type="EC" id="1.1.1.8" evidence="8"/>
<evidence type="ECO:0000256" key="5">
    <source>
        <dbReference type="PIRSR" id="PIRSR000114-2"/>
    </source>
</evidence>
<keyword evidence="6 7" id="KW-0520">NAD</keyword>
<feature type="binding site" evidence="6">
    <location>
        <position position="239"/>
    </location>
    <ligand>
        <name>NAD(+)</name>
        <dbReference type="ChEBI" id="CHEBI:57540"/>
    </ligand>
</feature>
<reference evidence="11" key="1">
    <citation type="submission" date="2021-01" db="EMBL/GenBank/DDBJ databases">
        <authorList>
            <person name="Corre E."/>
            <person name="Pelletier E."/>
            <person name="Niang G."/>
            <person name="Scheremetjew M."/>
            <person name="Finn R."/>
            <person name="Kale V."/>
            <person name="Holt S."/>
            <person name="Cochrane G."/>
            <person name="Meng A."/>
            <person name="Brown T."/>
            <person name="Cohen L."/>
        </authorList>
    </citation>
    <scope>NUCLEOTIDE SEQUENCE</scope>
    <source>
        <strain evidence="11">Clade-D-RCC2572</strain>
    </source>
</reference>
<feature type="domain" description="Glycerol-3-phosphate dehydrogenase NAD-dependent C-terminal" evidence="10">
    <location>
        <begin position="164"/>
        <end position="307"/>
    </location>
</feature>
<dbReference type="GO" id="GO:0005829">
    <property type="term" value="C:cytosol"/>
    <property type="evidence" value="ECO:0007669"/>
    <property type="project" value="TreeGrafter"/>
</dbReference>
<protein>
    <recommendedName>
        <fullName evidence="8">Glycerol-3-phosphate dehydrogenase [NAD(+)]</fullName>
        <ecNumber evidence="8">1.1.1.8</ecNumber>
    </recommendedName>
</protein>
<evidence type="ECO:0000256" key="2">
    <source>
        <dbReference type="ARBA" id="ARBA00023002"/>
    </source>
</evidence>
<proteinExistence type="inferred from homology"/>
<dbReference type="PRINTS" id="PR00077">
    <property type="entry name" value="GPDHDRGNASE"/>
</dbReference>
<dbReference type="HAMAP" id="MF_00394">
    <property type="entry name" value="NAD_Glyc3P_dehydrog"/>
    <property type="match status" value="1"/>
</dbReference>
<evidence type="ECO:0000256" key="1">
    <source>
        <dbReference type="ARBA" id="ARBA00011009"/>
    </source>
</evidence>
<dbReference type="GO" id="GO:0051287">
    <property type="term" value="F:NAD binding"/>
    <property type="evidence" value="ECO:0007669"/>
    <property type="project" value="UniProtKB-UniRule"/>
</dbReference>
<comment type="similarity">
    <text evidence="1 7">Belongs to the NAD-dependent glycerol-3-phosphate dehydrogenase family.</text>
</comment>